<keyword evidence="8" id="KW-1185">Reference proteome</keyword>
<evidence type="ECO:0000256" key="5">
    <source>
        <dbReference type="RuleBase" id="RU362057"/>
    </source>
</evidence>
<dbReference type="AlphaFoldDB" id="A0AAD4P7F7"/>
<dbReference type="Pfam" id="PF00201">
    <property type="entry name" value="UDPGT"/>
    <property type="match status" value="1"/>
</dbReference>
<evidence type="ECO:0000256" key="1">
    <source>
        <dbReference type="ARBA" id="ARBA00009995"/>
    </source>
</evidence>
<keyword evidence="2 4" id="KW-0328">Glycosyltransferase</keyword>
<dbReference type="PANTHER" id="PTHR48044">
    <property type="entry name" value="GLYCOSYLTRANSFERASE"/>
    <property type="match status" value="1"/>
</dbReference>
<comment type="similarity">
    <text evidence="1 4">Belongs to the UDP-glycosyltransferase family.</text>
</comment>
<accession>A0AAD4P7F7</accession>
<dbReference type="PROSITE" id="PS00375">
    <property type="entry name" value="UDPGT"/>
    <property type="match status" value="1"/>
</dbReference>
<feature type="domain" description="Glycosyltransferase N-terminal" evidence="6">
    <location>
        <begin position="19"/>
        <end position="257"/>
    </location>
</feature>
<sequence length="489" mass="55120">MADYPTPENKEKKNGARQEVAVVAVSFPAQSHLNSLLHLCRRISTYNLPIYYVGAATHILQAKARIHGCDPSAIANLHFHEFPTPPFPKISTDSNSSGKFPSHLLPMFMEILPRFHEPLLTLVKKLSAENDIKKVVIVFDALMTSVVHDIHQSFPNVECYSFQSIPAFFMYSFFWEATGKREILPADAAEIMEQLPSMEGCFSLEFQKFTESQRRDGNFHSGAIYNTSRIMEGLYLDLVEKSRMFGPDKHWALGPLSAVFEHEKADSKSPSECLEWLDKQPPNSVIFVSFGTTCSFSDEEVKELALGLERSEQRFVWVLRDADTGDIFEGEVRRAELPQGFEERVRERGIVVREWAPQLQILEHCATGGFLSHCGWNSCLESISLGVPIAAWPMHSDQPRNAVLITKVLKVGVEVRDWARREEVVSSVMVEEGVRRLMASAEGEEMRRRVAELADSLKQSMVEGGAGRLEMDSFVDHIACIDIDEQAPN</sequence>
<dbReference type="FunFam" id="3.40.50.2000:FF:000060">
    <property type="entry name" value="Glycosyltransferase"/>
    <property type="match status" value="1"/>
</dbReference>
<dbReference type="CDD" id="cd03784">
    <property type="entry name" value="GT1_Gtf-like"/>
    <property type="match status" value="1"/>
</dbReference>
<evidence type="ECO:0000256" key="4">
    <source>
        <dbReference type="RuleBase" id="RU003718"/>
    </source>
</evidence>
<gene>
    <name evidence="7" type="ORF">C2S53_018064</name>
</gene>
<evidence type="ECO:0000313" key="8">
    <source>
        <dbReference type="Proteomes" id="UP001190926"/>
    </source>
</evidence>
<dbReference type="InterPro" id="IPR035595">
    <property type="entry name" value="UDP_glycos_trans_CS"/>
</dbReference>
<dbReference type="SUPFAM" id="SSF53756">
    <property type="entry name" value="UDP-Glycosyltransferase/glycogen phosphorylase"/>
    <property type="match status" value="1"/>
</dbReference>
<dbReference type="InterPro" id="IPR058980">
    <property type="entry name" value="Glyco_transf_N"/>
</dbReference>
<dbReference type="Pfam" id="PF26168">
    <property type="entry name" value="Glyco_transf_N"/>
    <property type="match status" value="1"/>
</dbReference>
<dbReference type="Gene3D" id="3.40.50.2000">
    <property type="entry name" value="Glycogen Phosphorylase B"/>
    <property type="match status" value="2"/>
</dbReference>
<proteinExistence type="inferred from homology"/>
<reference evidence="7 8" key="1">
    <citation type="journal article" date="2021" name="Nat. Commun.">
        <title>Incipient diploidization of the medicinal plant Perilla within 10,000 years.</title>
        <authorList>
            <person name="Zhang Y."/>
            <person name="Shen Q."/>
            <person name="Leng L."/>
            <person name="Zhang D."/>
            <person name="Chen S."/>
            <person name="Shi Y."/>
            <person name="Ning Z."/>
            <person name="Chen S."/>
        </authorList>
    </citation>
    <scope>NUCLEOTIDE SEQUENCE [LARGE SCALE GENOMIC DNA]</scope>
    <source>
        <strain evidence="8">cv. PC099</strain>
    </source>
</reference>
<comment type="caution">
    <text evidence="7">The sequence shown here is derived from an EMBL/GenBank/DDBJ whole genome shotgun (WGS) entry which is preliminary data.</text>
</comment>
<name>A0AAD4P7F7_PERFH</name>
<dbReference type="EMBL" id="SDAM02000121">
    <property type="protein sequence ID" value="KAH6828715.1"/>
    <property type="molecule type" value="Genomic_DNA"/>
</dbReference>
<organism evidence="7 8">
    <name type="scientific">Perilla frutescens var. hirtella</name>
    <name type="common">Perilla citriodora</name>
    <name type="synonym">Perilla setoyensis</name>
    <dbReference type="NCBI Taxonomy" id="608512"/>
    <lineage>
        <taxon>Eukaryota</taxon>
        <taxon>Viridiplantae</taxon>
        <taxon>Streptophyta</taxon>
        <taxon>Embryophyta</taxon>
        <taxon>Tracheophyta</taxon>
        <taxon>Spermatophyta</taxon>
        <taxon>Magnoliopsida</taxon>
        <taxon>eudicotyledons</taxon>
        <taxon>Gunneridae</taxon>
        <taxon>Pentapetalae</taxon>
        <taxon>asterids</taxon>
        <taxon>lamiids</taxon>
        <taxon>Lamiales</taxon>
        <taxon>Lamiaceae</taxon>
        <taxon>Nepetoideae</taxon>
        <taxon>Elsholtzieae</taxon>
        <taxon>Perilla</taxon>
    </lineage>
</organism>
<evidence type="ECO:0000313" key="7">
    <source>
        <dbReference type="EMBL" id="KAH6828715.1"/>
    </source>
</evidence>
<evidence type="ECO:0000259" key="6">
    <source>
        <dbReference type="Pfam" id="PF26168"/>
    </source>
</evidence>
<dbReference type="Proteomes" id="UP001190926">
    <property type="component" value="Unassembled WGS sequence"/>
</dbReference>
<dbReference type="GO" id="GO:0016138">
    <property type="term" value="P:glycoside biosynthetic process"/>
    <property type="evidence" value="ECO:0007669"/>
    <property type="project" value="UniProtKB-ARBA"/>
</dbReference>
<keyword evidence="3 4" id="KW-0808">Transferase</keyword>
<evidence type="ECO:0000256" key="2">
    <source>
        <dbReference type="ARBA" id="ARBA00022676"/>
    </source>
</evidence>
<dbReference type="EC" id="2.4.1.-" evidence="5"/>
<protein>
    <recommendedName>
        <fullName evidence="5">Glycosyltransferase</fullName>
        <ecNumber evidence="5">2.4.1.-</ecNumber>
    </recommendedName>
</protein>
<dbReference type="PANTHER" id="PTHR48044:SF23">
    <property type="entry name" value="ANTHOCYANIDIN 3-O-GLUCOSYLTRANSFERASE-LIKE"/>
    <property type="match status" value="1"/>
</dbReference>
<dbReference type="InterPro" id="IPR002213">
    <property type="entry name" value="UDP_glucos_trans"/>
</dbReference>
<evidence type="ECO:0000256" key="3">
    <source>
        <dbReference type="ARBA" id="ARBA00022679"/>
    </source>
</evidence>
<dbReference type="GO" id="GO:0008194">
    <property type="term" value="F:UDP-glycosyltransferase activity"/>
    <property type="evidence" value="ECO:0007669"/>
    <property type="project" value="InterPro"/>
</dbReference>